<keyword evidence="3" id="KW-1185">Reference proteome</keyword>
<dbReference type="InterPro" id="IPR011990">
    <property type="entry name" value="TPR-like_helical_dom_sf"/>
</dbReference>
<evidence type="ECO:0000259" key="1">
    <source>
        <dbReference type="PROSITE" id="PS50943"/>
    </source>
</evidence>
<dbReference type="Gene3D" id="1.25.40.10">
    <property type="entry name" value="Tetratricopeptide repeat domain"/>
    <property type="match status" value="1"/>
</dbReference>
<reference evidence="2 3" key="1">
    <citation type="submission" date="2021-01" db="EMBL/GenBank/DDBJ databases">
        <title>Tumebacillus sp. strain ITR2 16S ribosomal RNA gene Genome sequencing and assembly.</title>
        <authorList>
            <person name="Kang M."/>
        </authorList>
    </citation>
    <scope>NUCLEOTIDE SEQUENCE [LARGE SCALE GENOMIC DNA]</scope>
    <source>
        <strain evidence="2 3">ITR2</strain>
    </source>
</reference>
<proteinExistence type="predicted"/>
<gene>
    <name evidence="2" type="ORF">JJB07_06700</name>
</gene>
<accession>A0ABS1J7X6</accession>
<dbReference type="SUPFAM" id="SSF47413">
    <property type="entry name" value="lambda repressor-like DNA-binding domains"/>
    <property type="match status" value="1"/>
</dbReference>
<dbReference type="CDD" id="cd00093">
    <property type="entry name" value="HTH_XRE"/>
    <property type="match status" value="1"/>
</dbReference>
<dbReference type="SUPFAM" id="SSF48452">
    <property type="entry name" value="TPR-like"/>
    <property type="match status" value="1"/>
</dbReference>
<evidence type="ECO:0000313" key="2">
    <source>
        <dbReference type="EMBL" id="MBL0386332.1"/>
    </source>
</evidence>
<dbReference type="SMART" id="SM00530">
    <property type="entry name" value="HTH_XRE"/>
    <property type="match status" value="1"/>
</dbReference>
<comment type="caution">
    <text evidence="2">The sequence shown here is derived from an EMBL/GenBank/DDBJ whole genome shotgun (WGS) entry which is preliminary data.</text>
</comment>
<name>A0ABS1J7X6_9BACL</name>
<dbReference type="InterPro" id="IPR001387">
    <property type="entry name" value="Cro/C1-type_HTH"/>
</dbReference>
<dbReference type="Proteomes" id="UP000602284">
    <property type="component" value="Unassembled WGS sequence"/>
</dbReference>
<dbReference type="InterPro" id="IPR053163">
    <property type="entry name" value="HTH-type_regulator_Rgg"/>
</dbReference>
<dbReference type="PANTHER" id="PTHR37038:SF14">
    <property type="entry name" value="TRANSCRIPTIONAL ACTIVATOR"/>
    <property type="match status" value="1"/>
</dbReference>
<dbReference type="RefSeq" id="WP_201632505.1">
    <property type="nucleotide sequence ID" value="NZ_JAEQNB010000001.1"/>
</dbReference>
<sequence length="428" mass="49297">MLVDKSLSIGQRFKEIRIEKGFSQESLADGLCHFTTVSRIENDRSYPSAALLGKLADKLGVPLREIMGMQEQQLEADFQIEMVRVYIEKADYNHALDLIQQLDQREDLLGHQRDGLVNYRTECQLRAGMFEKAVEQLLPFLQTQQVQQTISDEILCDLYNKLGNAHHRLNGFEKAYSAFEQGYRVSLRIAEFGAISARVTKNFGLACVQLGYKDDAKIYLEKAYSFFEKVADMREVANTLFDMARATGNTEHMTQARFLFESLELVREANLARQYYEFHVRSQVDYKQAVVELHQIASEFEKMDDLGMSFFTLSKAVMIAIQNRDLPLAGECLAEANVRRDALTVENPRYLGYYYRAKSEYNFIVNEFDECVKHSIMSSEMCAIMGMYAESAESLRLSTKVYQLQGDFQKAFEVSMKMVEMLEKGQRR</sequence>
<dbReference type="EMBL" id="JAEQNB010000001">
    <property type="protein sequence ID" value="MBL0386332.1"/>
    <property type="molecule type" value="Genomic_DNA"/>
</dbReference>
<dbReference type="InterPro" id="IPR010982">
    <property type="entry name" value="Lambda_DNA-bd_dom_sf"/>
</dbReference>
<dbReference type="PROSITE" id="PS50943">
    <property type="entry name" value="HTH_CROC1"/>
    <property type="match status" value="1"/>
</dbReference>
<protein>
    <submittedName>
        <fullName evidence="2">Helix-turn-helix transcriptional regulator</fullName>
    </submittedName>
</protein>
<feature type="domain" description="HTH cro/C1-type" evidence="1">
    <location>
        <begin position="13"/>
        <end position="66"/>
    </location>
</feature>
<dbReference type="Pfam" id="PF01381">
    <property type="entry name" value="HTH_3"/>
    <property type="match status" value="1"/>
</dbReference>
<evidence type="ECO:0000313" key="3">
    <source>
        <dbReference type="Proteomes" id="UP000602284"/>
    </source>
</evidence>
<dbReference type="PANTHER" id="PTHR37038">
    <property type="entry name" value="TRANSCRIPTIONAL REGULATOR-RELATED"/>
    <property type="match status" value="1"/>
</dbReference>
<organism evidence="2 3">
    <name type="scientific">Tumebacillus amylolyticus</name>
    <dbReference type="NCBI Taxonomy" id="2801339"/>
    <lineage>
        <taxon>Bacteria</taxon>
        <taxon>Bacillati</taxon>
        <taxon>Bacillota</taxon>
        <taxon>Bacilli</taxon>
        <taxon>Bacillales</taxon>
        <taxon>Alicyclobacillaceae</taxon>
        <taxon>Tumebacillus</taxon>
    </lineage>
</organism>